<dbReference type="Proteomes" id="UP000606194">
    <property type="component" value="Unassembled WGS sequence"/>
</dbReference>
<dbReference type="EMBL" id="BMTL01000011">
    <property type="protein sequence ID" value="GGR90381.1"/>
    <property type="molecule type" value="Genomic_DNA"/>
</dbReference>
<name>A0A918FWK9_9ACTN</name>
<reference evidence="1" key="1">
    <citation type="journal article" date="2014" name="Int. J. Syst. Evol. Microbiol.">
        <title>Complete genome sequence of Corynebacterium casei LMG S-19264T (=DSM 44701T), isolated from a smear-ripened cheese.</title>
        <authorList>
            <consortium name="US DOE Joint Genome Institute (JGI-PGF)"/>
            <person name="Walter F."/>
            <person name="Albersmeier A."/>
            <person name="Kalinowski J."/>
            <person name="Ruckert C."/>
        </authorList>
    </citation>
    <scope>NUCLEOTIDE SEQUENCE</scope>
    <source>
        <strain evidence="1">JCM 4386</strain>
    </source>
</reference>
<keyword evidence="2" id="KW-1185">Reference proteome</keyword>
<dbReference type="AlphaFoldDB" id="A0A918FWK9"/>
<organism evidence="1 2">
    <name type="scientific">Streptomyces humidus</name>
    <dbReference type="NCBI Taxonomy" id="52259"/>
    <lineage>
        <taxon>Bacteria</taxon>
        <taxon>Bacillati</taxon>
        <taxon>Actinomycetota</taxon>
        <taxon>Actinomycetes</taxon>
        <taxon>Kitasatosporales</taxon>
        <taxon>Streptomycetaceae</taxon>
        <taxon>Streptomyces</taxon>
    </lineage>
</organism>
<comment type="caution">
    <text evidence="1">The sequence shown here is derived from an EMBL/GenBank/DDBJ whole genome shotgun (WGS) entry which is preliminary data.</text>
</comment>
<accession>A0A918FWK9</accession>
<sequence length="243" mass="24895">MGLLCRLTATLTAKSADDGCCWWVVRVVVLAAESVAQGIDGVPLESESDVGVAEEFLDYDEFDALFQEQGGGRVAEVVEADAANISLAEERGEGVGESSWVDWSALRGGEYVPAVLPRGAYGLTLALLLLVVTLQRLETAGGEGDAAFGGPGLGGQRGEPACAGALQGSADRGGARVEVEVFPAEAEEFALAESGVEGEFKQRVQPVFAGGREEQAGLGFVGGEGFKTSGPWGAGVDVAGDVA</sequence>
<evidence type="ECO:0000313" key="2">
    <source>
        <dbReference type="Proteomes" id="UP000606194"/>
    </source>
</evidence>
<evidence type="ECO:0000313" key="1">
    <source>
        <dbReference type="EMBL" id="GGR90381.1"/>
    </source>
</evidence>
<gene>
    <name evidence="1" type="ORF">GCM10010269_31900</name>
</gene>
<reference evidence="1" key="2">
    <citation type="submission" date="2020-09" db="EMBL/GenBank/DDBJ databases">
        <authorList>
            <person name="Sun Q."/>
            <person name="Ohkuma M."/>
        </authorList>
    </citation>
    <scope>NUCLEOTIDE SEQUENCE</scope>
    <source>
        <strain evidence="1">JCM 4386</strain>
    </source>
</reference>
<protein>
    <submittedName>
        <fullName evidence="1">Uncharacterized protein</fullName>
    </submittedName>
</protein>
<proteinExistence type="predicted"/>